<name>A0A6J2KK79_BOMMA</name>
<organism evidence="2 3">
    <name type="scientific">Bombyx mandarina</name>
    <name type="common">Wild silk moth</name>
    <name type="synonym">Wild silkworm</name>
    <dbReference type="NCBI Taxonomy" id="7092"/>
    <lineage>
        <taxon>Eukaryota</taxon>
        <taxon>Metazoa</taxon>
        <taxon>Ecdysozoa</taxon>
        <taxon>Arthropoda</taxon>
        <taxon>Hexapoda</taxon>
        <taxon>Insecta</taxon>
        <taxon>Pterygota</taxon>
        <taxon>Neoptera</taxon>
        <taxon>Endopterygota</taxon>
        <taxon>Lepidoptera</taxon>
        <taxon>Glossata</taxon>
        <taxon>Ditrysia</taxon>
        <taxon>Bombycoidea</taxon>
        <taxon>Bombycidae</taxon>
        <taxon>Bombycinae</taxon>
        <taxon>Bombyx</taxon>
    </lineage>
</organism>
<dbReference type="InterPro" id="IPR005135">
    <property type="entry name" value="Endo/exonuclease/phosphatase"/>
</dbReference>
<dbReference type="PANTHER" id="PTHR23227">
    <property type="entry name" value="BUCENTAUR RELATED"/>
    <property type="match status" value="1"/>
</dbReference>
<dbReference type="Proteomes" id="UP000504629">
    <property type="component" value="Unplaced"/>
</dbReference>
<dbReference type="Pfam" id="PF03372">
    <property type="entry name" value="Exo_endo_phos"/>
    <property type="match status" value="1"/>
</dbReference>
<dbReference type="PANTHER" id="PTHR23227:SF67">
    <property type="entry name" value="CRANIOFACIAL DEVELOPMENT PROTEIN 2-LIKE"/>
    <property type="match status" value="1"/>
</dbReference>
<dbReference type="CDD" id="cd09076">
    <property type="entry name" value="L1-EN"/>
    <property type="match status" value="1"/>
</dbReference>
<dbReference type="InterPro" id="IPR027124">
    <property type="entry name" value="Swc5/CFDP1/2"/>
</dbReference>
<dbReference type="OrthoDB" id="418748at2759"/>
<gene>
    <name evidence="3" type="primary">LOC114252202</name>
</gene>
<evidence type="ECO:0000313" key="2">
    <source>
        <dbReference type="Proteomes" id="UP000504629"/>
    </source>
</evidence>
<dbReference type="GeneID" id="114252202"/>
<reference evidence="3" key="1">
    <citation type="submission" date="2025-08" db="UniProtKB">
        <authorList>
            <consortium name="RefSeq"/>
        </authorList>
    </citation>
    <scope>IDENTIFICATION</scope>
    <source>
        <tissue evidence="3">Silk gland</tissue>
    </source>
</reference>
<dbReference type="Gene3D" id="3.60.10.10">
    <property type="entry name" value="Endonuclease/exonuclease/phosphatase"/>
    <property type="match status" value="1"/>
</dbReference>
<evidence type="ECO:0000259" key="1">
    <source>
        <dbReference type="Pfam" id="PF03372"/>
    </source>
</evidence>
<dbReference type="GO" id="GO:0003824">
    <property type="term" value="F:catalytic activity"/>
    <property type="evidence" value="ECO:0007669"/>
    <property type="project" value="InterPro"/>
</dbReference>
<feature type="non-terminal residue" evidence="3">
    <location>
        <position position="367"/>
    </location>
</feature>
<feature type="domain" description="Endonuclease/exonuclease/phosphatase" evidence="1">
    <location>
        <begin position="6"/>
        <end position="164"/>
    </location>
</feature>
<proteinExistence type="predicted"/>
<dbReference type="KEGG" id="bman:114252202"/>
<dbReference type="AlphaFoldDB" id="A0A6J2KK79"/>
<dbReference type="SUPFAM" id="SSF56219">
    <property type="entry name" value="DNase I-like"/>
    <property type="match status" value="1"/>
</dbReference>
<accession>A0A6J2KK79</accession>
<keyword evidence="2" id="KW-1185">Reference proteome</keyword>
<protein>
    <submittedName>
        <fullName evidence="3">Craniofacial development protein 2-like</fullName>
    </submittedName>
</protein>
<dbReference type="InterPro" id="IPR036691">
    <property type="entry name" value="Endo/exonu/phosph_ase_sf"/>
</dbReference>
<evidence type="ECO:0000313" key="3">
    <source>
        <dbReference type="RefSeq" id="XP_028042510.1"/>
    </source>
</evidence>
<sequence length="367" mass="42602">MRLRYASWNVGSMTGKGRELVDVLKRRRINIACLQETRWKGAKAREIGEGYKLYYSGSEGRRNGVGVVLDKDLKDCVAHVIRTSDRIITVKIVCESVILNVISVYAPQSGCKEDVKEKFWQDFDSVMIRIPESEEICIGGDFNGHVGATNEGYERVHGGWGYGNRNDDGDQLLQAATTFNLAVANTWFQKRPEHLITYKSGKHATQIDYFLIKRSKLVCVKNCKVLPGEALVTQHRLLLMDITISYKYLRRKNRLSPKIRWRMLETDEYAGRFREIMIENILEMKDMKEKSANDCWDEMANSVRKTAKAVLGESKGKGIIDKDTWWWNENVQRELKEKKNAFKKWQLERGNESERQARKNEYRECKK</sequence>
<dbReference type="RefSeq" id="XP_028042510.1">
    <property type="nucleotide sequence ID" value="XM_028186709.1"/>
</dbReference>